<evidence type="ECO:0000256" key="1">
    <source>
        <dbReference type="SAM" id="Phobius"/>
    </source>
</evidence>
<dbReference type="RefSeq" id="WP_318349615.1">
    <property type="nucleotide sequence ID" value="NZ_AP018694.1"/>
</dbReference>
<dbReference type="EMBL" id="AP018694">
    <property type="protein sequence ID" value="BBE16550.1"/>
    <property type="molecule type" value="Genomic_DNA"/>
</dbReference>
<reference evidence="2" key="1">
    <citation type="journal article" date="2020" name="Int. J. Syst. Evol. Microbiol.">
        <title>Aquipluma nitroreducens gen. nov. sp. nov., a novel facultatively anaerobic bacterium isolated from a freshwater lake.</title>
        <authorList>
            <person name="Watanabe M."/>
            <person name="Kojima H."/>
            <person name="Fukui M."/>
        </authorList>
    </citation>
    <scope>NUCLEOTIDE SEQUENCE</scope>
    <source>
        <strain evidence="2">MeG22</strain>
    </source>
</reference>
<gene>
    <name evidence="2" type="ORF">AQPE_0690</name>
</gene>
<proteinExistence type="predicted"/>
<accession>A0A5K7S4Y8</accession>
<evidence type="ECO:0000313" key="2">
    <source>
        <dbReference type="EMBL" id="BBE16550.1"/>
    </source>
</evidence>
<name>A0A5K7S4Y8_9BACT</name>
<protein>
    <recommendedName>
        <fullName evidence="4">Lipoprotein</fullName>
    </recommendedName>
</protein>
<evidence type="ECO:0000313" key="3">
    <source>
        <dbReference type="Proteomes" id="UP001193389"/>
    </source>
</evidence>
<feature type="transmembrane region" description="Helical" evidence="1">
    <location>
        <begin position="12"/>
        <end position="31"/>
    </location>
</feature>
<evidence type="ECO:0008006" key="4">
    <source>
        <dbReference type="Google" id="ProtNLM"/>
    </source>
</evidence>
<keyword evidence="1" id="KW-0812">Transmembrane</keyword>
<keyword evidence="1" id="KW-0472">Membrane</keyword>
<keyword evidence="3" id="KW-1185">Reference proteome</keyword>
<dbReference type="AlphaFoldDB" id="A0A5K7S4Y8"/>
<dbReference type="PROSITE" id="PS51257">
    <property type="entry name" value="PROKAR_LIPOPROTEIN"/>
    <property type="match status" value="1"/>
</dbReference>
<keyword evidence="1" id="KW-1133">Transmembrane helix</keyword>
<organism evidence="2 3">
    <name type="scientific">Aquipluma nitroreducens</name>
    <dbReference type="NCBI Taxonomy" id="2010828"/>
    <lineage>
        <taxon>Bacteria</taxon>
        <taxon>Pseudomonadati</taxon>
        <taxon>Bacteroidota</taxon>
        <taxon>Bacteroidia</taxon>
        <taxon>Marinilabiliales</taxon>
        <taxon>Prolixibacteraceae</taxon>
        <taxon>Aquipluma</taxon>
    </lineage>
</organism>
<dbReference type="KEGG" id="anf:AQPE_0690"/>
<sequence>MKTIRIPFNFKTIAFIFGMFAVVACATISNFDQQAYVYTTSVKVDALNVMELATTDFATHSKEVKELQTQLQKIYEYEKNRPKNEITLKQWDILLNPEGHLLGGFLKRWETQKTLNKTFVTEAKKLVDKAFDQIAGLESKKIKASDI</sequence>
<dbReference type="Proteomes" id="UP001193389">
    <property type="component" value="Chromosome"/>
</dbReference>